<keyword evidence="1" id="KW-0812">Transmembrane</keyword>
<keyword evidence="3" id="KW-1185">Reference proteome</keyword>
<feature type="transmembrane region" description="Helical" evidence="1">
    <location>
        <begin position="7"/>
        <end position="29"/>
    </location>
</feature>
<evidence type="ECO:0000313" key="3">
    <source>
        <dbReference type="Proteomes" id="UP001055153"/>
    </source>
</evidence>
<dbReference type="EMBL" id="BPQQ01000077">
    <property type="protein sequence ID" value="GJE03457.1"/>
    <property type="molecule type" value="Genomic_DNA"/>
</dbReference>
<dbReference type="Proteomes" id="UP001055153">
    <property type="component" value="Unassembled WGS sequence"/>
</dbReference>
<organism evidence="2 3">
    <name type="scientific">Methylobacterium isbiliense</name>
    <dbReference type="NCBI Taxonomy" id="315478"/>
    <lineage>
        <taxon>Bacteria</taxon>
        <taxon>Pseudomonadati</taxon>
        <taxon>Pseudomonadota</taxon>
        <taxon>Alphaproteobacteria</taxon>
        <taxon>Hyphomicrobiales</taxon>
        <taxon>Methylobacteriaceae</taxon>
        <taxon>Methylobacterium</taxon>
    </lineage>
</organism>
<protein>
    <submittedName>
        <fullName evidence="2">Uncharacterized protein</fullName>
    </submittedName>
</protein>
<gene>
    <name evidence="2" type="ORF">GMJLKIPL_5412</name>
</gene>
<keyword evidence="1" id="KW-0472">Membrane</keyword>
<evidence type="ECO:0000256" key="1">
    <source>
        <dbReference type="SAM" id="Phobius"/>
    </source>
</evidence>
<evidence type="ECO:0000313" key="2">
    <source>
        <dbReference type="EMBL" id="GJE03457.1"/>
    </source>
</evidence>
<keyword evidence="1" id="KW-1133">Transmembrane helix</keyword>
<proteinExistence type="predicted"/>
<comment type="caution">
    <text evidence="2">The sequence shown here is derived from an EMBL/GenBank/DDBJ whole genome shotgun (WGS) entry which is preliminary data.</text>
</comment>
<accession>A0ABQ4SJY8</accession>
<sequence>MMVRKILLGVTEVASMGLLVGAVAFWSVALSPLH</sequence>
<reference evidence="2" key="2">
    <citation type="submission" date="2021-08" db="EMBL/GenBank/DDBJ databases">
        <authorList>
            <person name="Tani A."/>
            <person name="Ola A."/>
            <person name="Ogura Y."/>
            <person name="Katsura K."/>
            <person name="Hayashi T."/>
        </authorList>
    </citation>
    <scope>NUCLEOTIDE SEQUENCE</scope>
    <source>
        <strain evidence="2">DSM 17168</strain>
    </source>
</reference>
<name>A0ABQ4SJY8_9HYPH</name>
<reference evidence="2" key="1">
    <citation type="journal article" date="2021" name="Front. Microbiol.">
        <title>Comprehensive Comparative Genomics and Phenotyping of Methylobacterium Species.</title>
        <authorList>
            <person name="Alessa O."/>
            <person name="Ogura Y."/>
            <person name="Fujitani Y."/>
            <person name="Takami H."/>
            <person name="Hayashi T."/>
            <person name="Sahin N."/>
            <person name="Tani A."/>
        </authorList>
    </citation>
    <scope>NUCLEOTIDE SEQUENCE</scope>
    <source>
        <strain evidence="2">DSM 17168</strain>
    </source>
</reference>